<dbReference type="SMART" id="SM00240">
    <property type="entry name" value="FHA"/>
    <property type="match status" value="1"/>
</dbReference>
<proteinExistence type="predicted"/>
<name>A0A8J8FLD1_9BACT</name>
<evidence type="ECO:0000259" key="1">
    <source>
        <dbReference type="PROSITE" id="PS50006"/>
    </source>
</evidence>
<keyword evidence="3" id="KW-1185">Reference proteome</keyword>
<reference evidence="2" key="1">
    <citation type="submission" date="2019-10" db="EMBL/GenBank/DDBJ databases">
        <title>Draft genome sequence of Panacibacter sp. KCS-6.</title>
        <authorList>
            <person name="Yim K.J."/>
        </authorList>
    </citation>
    <scope>NUCLEOTIDE SEQUENCE</scope>
    <source>
        <strain evidence="2">KCS-6</strain>
    </source>
</reference>
<dbReference type="Proteomes" id="UP000598971">
    <property type="component" value="Unassembled WGS sequence"/>
</dbReference>
<dbReference type="AlphaFoldDB" id="A0A8J8FLD1"/>
<accession>A0A8J8FLD1</accession>
<dbReference type="Gene3D" id="2.60.200.20">
    <property type="match status" value="1"/>
</dbReference>
<evidence type="ECO:0000313" key="3">
    <source>
        <dbReference type="Proteomes" id="UP000598971"/>
    </source>
</evidence>
<feature type="domain" description="FHA" evidence="1">
    <location>
        <begin position="5"/>
        <end position="55"/>
    </location>
</feature>
<protein>
    <submittedName>
        <fullName evidence="2">FHA domain-containing protein</fullName>
    </submittedName>
</protein>
<dbReference type="Pfam" id="PF00498">
    <property type="entry name" value="FHA"/>
    <property type="match status" value="1"/>
</dbReference>
<dbReference type="EMBL" id="WHPF01000011">
    <property type="protein sequence ID" value="NNV56949.1"/>
    <property type="molecule type" value="Genomic_DNA"/>
</dbReference>
<dbReference type="CDD" id="cd00060">
    <property type="entry name" value="FHA"/>
    <property type="match status" value="1"/>
</dbReference>
<comment type="caution">
    <text evidence="2">The sequence shown here is derived from an EMBL/GenBank/DDBJ whole genome shotgun (WGS) entry which is preliminary data.</text>
</comment>
<dbReference type="InterPro" id="IPR000253">
    <property type="entry name" value="FHA_dom"/>
</dbReference>
<dbReference type="SUPFAM" id="SSF49879">
    <property type="entry name" value="SMAD/FHA domain"/>
    <property type="match status" value="1"/>
</dbReference>
<dbReference type="PROSITE" id="PS50006">
    <property type="entry name" value="FHA_DOMAIN"/>
    <property type="match status" value="1"/>
</dbReference>
<gene>
    <name evidence="2" type="ORF">GD597_15865</name>
</gene>
<sequence>MFMMKTLGRADTNNIRFNKPDISSNHARITNLENGNFLVEDLDSTNGTFVNGYRIKKATISLNDEVRLSESTIINLTEVFGLSKQKSEPQKINPKDFTNEFNLLKQVWDSYQKERISITKKHQSKSTFIRAAITLAPLVIWEILQFSFDEHSKAGGIVKSNYIVFSVMGSTIAMLSTGNMSPVEKLSQLDEEFRVKYVCPNPTCRTQLGNVPWLSYSNQGKCFRCGAKYNKV</sequence>
<organism evidence="2 3">
    <name type="scientific">Limnovirga soli</name>
    <dbReference type="NCBI Taxonomy" id="2656915"/>
    <lineage>
        <taxon>Bacteria</taxon>
        <taxon>Pseudomonadati</taxon>
        <taxon>Bacteroidota</taxon>
        <taxon>Chitinophagia</taxon>
        <taxon>Chitinophagales</taxon>
        <taxon>Chitinophagaceae</taxon>
        <taxon>Limnovirga</taxon>
    </lineage>
</organism>
<evidence type="ECO:0000313" key="2">
    <source>
        <dbReference type="EMBL" id="NNV56949.1"/>
    </source>
</evidence>
<dbReference type="InterPro" id="IPR008984">
    <property type="entry name" value="SMAD_FHA_dom_sf"/>
</dbReference>